<reference evidence="12 13" key="1">
    <citation type="journal article" date="2021" name="Sci. Rep.">
        <title>The distribution of antibiotic resistance genes in chicken gut microbiota commensals.</title>
        <authorList>
            <person name="Juricova H."/>
            <person name="Matiasovicova J."/>
            <person name="Kubasova T."/>
            <person name="Cejkova D."/>
            <person name="Rychlik I."/>
        </authorList>
    </citation>
    <scope>NUCLEOTIDE SEQUENCE [LARGE SCALE GENOMIC DNA]</scope>
    <source>
        <strain evidence="12 13">An801</strain>
    </source>
</reference>
<dbReference type="SUPFAM" id="SSF47729">
    <property type="entry name" value="IHF-like DNA-binding proteins"/>
    <property type="match status" value="1"/>
</dbReference>
<organism evidence="12 13">
    <name type="scientific">Bacteroides mediterraneensis</name>
    <dbReference type="NCBI Taxonomy" id="1841856"/>
    <lineage>
        <taxon>Bacteria</taxon>
        <taxon>Pseudomonadati</taxon>
        <taxon>Bacteroidota</taxon>
        <taxon>Bacteroidia</taxon>
        <taxon>Bacteroidales</taxon>
        <taxon>Bacteroidaceae</taxon>
        <taxon>Bacteroides</taxon>
    </lineage>
</organism>
<dbReference type="RefSeq" id="WP_204475942.1">
    <property type="nucleotide sequence ID" value="NZ_JACJJW010000021.1"/>
</dbReference>
<evidence type="ECO:0000256" key="9">
    <source>
        <dbReference type="ARBA" id="ARBA00033227"/>
    </source>
</evidence>
<gene>
    <name evidence="12" type="ORF">H6A31_08775</name>
</gene>
<evidence type="ECO:0000256" key="10">
    <source>
        <dbReference type="ARBA" id="ARBA00046140"/>
    </source>
</evidence>
<dbReference type="InterPro" id="IPR010992">
    <property type="entry name" value="IHF-like_DNA-bd_dom_sf"/>
</dbReference>
<evidence type="ECO:0000259" key="11">
    <source>
        <dbReference type="Pfam" id="PF18291"/>
    </source>
</evidence>
<comment type="function">
    <text evidence="10">DNA-binding protein that plays a critical role in nucleoid compaction, genome replication and DNA replication and transcription. Binds to both ssDNA and dsDNA with a binding site covering about 15 nucleotides. Displays DNA-supercoiling activity only when associated with the viral DNA topoisomerase 2.</text>
</comment>
<dbReference type="Gene3D" id="4.10.520.10">
    <property type="entry name" value="IHF-like DNA-binding proteins"/>
    <property type="match status" value="1"/>
</dbReference>
<evidence type="ECO:0000256" key="2">
    <source>
        <dbReference type="ARBA" id="ARBA00010529"/>
    </source>
</evidence>
<comment type="subunit">
    <text evidence="3">Homodimer.</text>
</comment>
<keyword evidence="6" id="KW-0426">Late protein</keyword>
<comment type="subcellular location">
    <subcellularLocation>
        <location evidence="1">Virion</location>
    </subcellularLocation>
</comment>
<dbReference type="EMBL" id="JACJJW010000021">
    <property type="protein sequence ID" value="MBM6758767.1"/>
    <property type="molecule type" value="Genomic_DNA"/>
</dbReference>
<protein>
    <recommendedName>
        <fullName evidence="4">Viral histone-like protein</fullName>
    </recommendedName>
    <alternativeName>
        <fullName evidence="9">DNA-binding protein pA104R</fullName>
    </alternativeName>
    <alternativeName>
        <fullName evidence="8">pA104R</fullName>
    </alternativeName>
</protein>
<dbReference type="Pfam" id="PF18291">
    <property type="entry name" value="HU-HIG"/>
    <property type="match status" value="1"/>
</dbReference>
<dbReference type="InterPro" id="IPR041607">
    <property type="entry name" value="HU-HIG"/>
</dbReference>
<dbReference type="GO" id="GO:0003677">
    <property type="term" value="F:DNA binding"/>
    <property type="evidence" value="ECO:0007669"/>
    <property type="project" value="UniProtKB-KW"/>
</dbReference>
<evidence type="ECO:0000256" key="4">
    <source>
        <dbReference type="ARBA" id="ARBA00016145"/>
    </source>
</evidence>
<evidence type="ECO:0000256" key="1">
    <source>
        <dbReference type="ARBA" id="ARBA00004328"/>
    </source>
</evidence>
<comment type="caution">
    <text evidence="12">The sequence shown here is derived from an EMBL/GenBank/DDBJ whole genome shotgun (WGS) entry which is preliminary data.</text>
</comment>
<keyword evidence="5" id="KW-0235">DNA replication</keyword>
<dbReference type="PANTHER" id="PTHR33175:SF13">
    <property type="entry name" value="HISTONE-LIKE PROTEIN"/>
    <property type="match status" value="1"/>
</dbReference>
<evidence type="ECO:0000256" key="7">
    <source>
        <dbReference type="ARBA" id="ARBA00023125"/>
    </source>
</evidence>
<evidence type="ECO:0000256" key="5">
    <source>
        <dbReference type="ARBA" id="ARBA00022705"/>
    </source>
</evidence>
<proteinExistence type="inferred from homology"/>
<dbReference type="PANTHER" id="PTHR33175">
    <property type="entry name" value="DNA-BINDING PROTEIN HU"/>
    <property type="match status" value="1"/>
</dbReference>
<evidence type="ECO:0000313" key="12">
    <source>
        <dbReference type="EMBL" id="MBM6758767.1"/>
    </source>
</evidence>
<evidence type="ECO:0000313" key="13">
    <source>
        <dbReference type="Proteomes" id="UP000703295"/>
    </source>
</evidence>
<evidence type="ECO:0000256" key="6">
    <source>
        <dbReference type="ARBA" id="ARBA00022921"/>
    </source>
</evidence>
<keyword evidence="13" id="KW-1185">Reference proteome</keyword>
<dbReference type="InterPro" id="IPR000119">
    <property type="entry name" value="Hist_DNA-bd"/>
</dbReference>
<dbReference type="Proteomes" id="UP000703295">
    <property type="component" value="Unassembled WGS sequence"/>
</dbReference>
<evidence type="ECO:0000256" key="3">
    <source>
        <dbReference type="ARBA" id="ARBA00011738"/>
    </source>
</evidence>
<sequence length="198" mass="22559">MAIKFDLFENPLKDGIAAPKLHAKVITKDVVTTREIREAIHKKCTVAPADVAAVITALNDELYEYLSNGYAVHLDGIGYFSLSLKCAPDINPKYVKDDDVEVRSIKFTPDKDLIDRFRSVYLEREVDDAHHSAKLDEEEVQQKLAEFFKTHSFLQRRDFERLTGFNQSKATRVIRELVQKGGLKNAGTKFQPVYVRGE</sequence>
<comment type="similarity">
    <text evidence="2">Belongs to the bacterial histone-like protein family.</text>
</comment>
<accession>A0ABS2EVN5</accession>
<feature type="domain" description="HU" evidence="11">
    <location>
        <begin position="1"/>
        <end position="124"/>
    </location>
</feature>
<keyword evidence="7 12" id="KW-0238">DNA-binding</keyword>
<name>A0ABS2EVN5_9BACE</name>
<evidence type="ECO:0000256" key="8">
    <source>
        <dbReference type="ARBA" id="ARBA00033120"/>
    </source>
</evidence>